<evidence type="ECO:0000256" key="3">
    <source>
        <dbReference type="ARBA" id="ARBA00009789"/>
    </source>
</evidence>
<keyword evidence="9" id="KW-1185">Reference proteome</keyword>
<comment type="caution">
    <text evidence="8">The sequence shown here is derived from an EMBL/GenBank/DDBJ whole genome shotgun (WGS) entry which is preliminary data.</text>
</comment>
<dbReference type="CDD" id="cd02516">
    <property type="entry name" value="CDP-ME_synthetase"/>
    <property type="match status" value="1"/>
</dbReference>
<feature type="site" description="Positions MEP for the nucleophilic attack" evidence="7">
    <location>
        <position position="159"/>
    </location>
</feature>
<dbReference type="PANTHER" id="PTHR32125:SF4">
    <property type="entry name" value="2-C-METHYL-D-ERYTHRITOL 4-PHOSPHATE CYTIDYLYLTRANSFERASE, CHLOROPLASTIC"/>
    <property type="match status" value="1"/>
</dbReference>
<dbReference type="EMBL" id="MQWD01000001">
    <property type="protein sequence ID" value="PAP76739.1"/>
    <property type="molecule type" value="Genomic_DNA"/>
</dbReference>
<evidence type="ECO:0000313" key="8">
    <source>
        <dbReference type="EMBL" id="PAP76739.1"/>
    </source>
</evidence>
<dbReference type="InterPro" id="IPR029044">
    <property type="entry name" value="Nucleotide-diphossugar_trans"/>
</dbReference>
<feature type="site" description="Positions MEP for the nucleophilic attack" evidence="7">
    <location>
        <position position="213"/>
    </location>
</feature>
<dbReference type="InterPro" id="IPR018294">
    <property type="entry name" value="ISPD_synthase_CS"/>
</dbReference>
<keyword evidence="4 7" id="KW-0808">Transferase</keyword>
<dbReference type="GO" id="GO:0019288">
    <property type="term" value="P:isopentenyl diphosphate biosynthetic process, methylerythritol 4-phosphate pathway"/>
    <property type="evidence" value="ECO:0007669"/>
    <property type="project" value="UniProtKB-UniRule"/>
</dbReference>
<keyword evidence="6 7" id="KW-0414">Isoprene biosynthesis</keyword>
<dbReference type="Proteomes" id="UP000216339">
    <property type="component" value="Unassembled WGS sequence"/>
</dbReference>
<dbReference type="InterPro" id="IPR034683">
    <property type="entry name" value="IspD/TarI"/>
</dbReference>
<evidence type="ECO:0000256" key="1">
    <source>
        <dbReference type="ARBA" id="ARBA00001282"/>
    </source>
</evidence>
<accession>A0A271J208</accession>
<dbReference type="Pfam" id="PF01128">
    <property type="entry name" value="IspD"/>
    <property type="match status" value="1"/>
</dbReference>
<dbReference type="Gene3D" id="3.90.550.10">
    <property type="entry name" value="Spore Coat Polysaccharide Biosynthesis Protein SpsA, Chain A"/>
    <property type="match status" value="1"/>
</dbReference>
<comment type="function">
    <text evidence="7">Catalyzes the formation of 4-diphosphocytidyl-2-C-methyl-D-erythritol from CTP and 2-C-methyl-D-erythritol 4-phosphate (MEP).</text>
</comment>
<dbReference type="RefSeq" id="WP_095510405.1">
    <property type="nucleotide sequence ID" value="NZ_MQWD01000001.1"/>
</dbReference>
<comment type="pathway">
    <text evidence="2 7">Isoprenoid biosynthesis; isopentenyl diphosphate biosynthesis via DXP pathway; isopentenyl diphosphate from 1-deoxy-D-xylulose 5-phosphate: step 2/6.</text>
</comment>
<sequence>MSGSAERVGVVLPAGGSGSRMATAEAPAKQFRLLGDAPVLVQTLRAFLRHPDVGPAVVVVRAGEEGATRDLLADHGAEADVVTGGPTRQASVHCGVRALPAPVEAVLVHDAVRPFVTRSVIAHVVKAVRAHGAAAAAVRVADTLRAGGDGPLFGATVPRDGLWAMQTPQGARRDWLLRAAANAAGHVATDEVGLLQHAGHPVWIVEGDARNVKITRPSDWPLAEALWTTWERDDVGQGDGDSAV</sequence>
<reference evidence="8 9" key="1">
    <citation type="submission" date="2016-11" db="EMBL/GenBank/DDBJ databases">
        <title>Study of marine rhodopsin-containing bacteria.</title>
        <authorList>
            <person name="Yoshizawa S."/>
            <person name="Kumagai Y."/>
            <person name="Kogure K."/>
        </authorList>
    </citation>
    <scope>NUCLEOTIDE SEQUENCE [LARGE SCALE GENOMIC DNA]</scope>
    <source>
        <strain evidence="8 9">SAORIC-28</strain>
    </source>
</reference>
<evidence type="ECO:0000256" key="4">
    <source>
        <dbReference type="ARBA" id="ARBA00022679"/>
    </source>
</evidence>
<dbReference type="NCBIfam" id="TIGR00453">
    <property type="entry name" value="ispD"/>
    <property type="match status" value="1"/>
</dbReference>
<proteinExistence type="inferred from homology"/>
<dbReference type="SUPFAM" id="SSF53448">
    <property type="entry name" value="Nucleotide-diphospho-sugar transferases"/>
    <property type="match status" value="1"/>
</dbReference>
<evidence type="ECO:0000256" key="2">
    <source>
        <dbReference type="ARBA" id="ARBA00004787"/>
    </source>
</evidence>
<dbReference type="PANTHER" id="PTHR32125">
    <property type="entry name" value="2-C-METHYL-D-ERYTHRITOL 4-PHOSPHATE CYTIDYLYLTRANSFERASE, CHLOROPLASTIC"/>
    <property type="match status" value="1"/>
</dbReference>
<dbReference type="GO" id="GO:0050518">
    <property type="term" value="F:2-C-methyl-D-erythritol 4-phosphate cytidylyltransferase activity"/>
    <property type="evidence" value="ECO:0007669"/>
    <property type="project" value="UniProtKB-UniRule"/>
</dbReference>
<protein>
    <recommendedName>
        <fullName evidence="7">2-C-methyl-D-erythritol 4-phosphate cytidylyltransferase</fullName>
        <ecNumber evidence="7">2.7.7.60</ecNumber>
    </recommendedName>
    <alternativeName>
        <fullName evidence="7">4-diphosphocytidyl-2C-methyl-D-erythritol synthase</fullName>
    </alternativeName>
    <alternativeName>
        <fullName evidence="7">MEP cytidylyltransferase</fullName>
        <shortName evidence="7">MCT</shortName>
    </alternativeName>
</protein>
<dbReference type="UniPathway" id="UPA00056">
    <property type="reaction ID" value="UER00093"/>
</dbReference>
<dbReference type="InterPro" id="IPR050088">
    <property type="entry name" value="IspD/TarI_cytidylyltransf_bact"/>
</dbReference>
<gene>
    <name evidence="7" type="primary">ispD</name>
    <name evidence="8" type="ORF">BSZ37_09970</name>
</gene>
<evidence type="ECO:0000313" key="9">
    <source>
        <dbReference type="Proteomes" id="UP000216339"/>
    </source>
</evidence>
<dbReference type="FunFam" id="3.90.550.10:FF:000003">
    <property type="entry name" value="2-C-methyl-D-erythritol 4-phosphate cytidylyltransferase"/>
    <property type="match status" value="1"/>
</dbReference>
<comment type="catalytic activity">
    <reaction evidence="1 7">
        <text>2-C-methyl-D-erythritol 4-phosphate + CTP + H(+) = 4-CDP-2-C-methyl-D-erythritol + diphosphate</text>
        <dbReference type="Rhea" id="RHEA:13429"/>
        <dbReference type="ChEBI" id="CHEBI:15378"/>
        <dbReference type="ChEBI" id="CHEBI:33019"/>
        <dbReference type="ChEBI" id="CHEBI:37563"/>
        <dbReference type="ChEBI" id="CHEBI:57823"/>
        <dbReference type="ChEBI" id="CHEBI:58262"/>
        <dbReference type="EC" id="2.7.7.60"/>
    </reaction>
</comment>
<dbReference type="InterPro" id="IPR001228">
    <property type="entry name" value="IspD"/>
</dbReference>
<comment type="similarity">
    <text evidence="3 7">Belongs to the IspD/TarI cytidylyltransferase family. IspD subfamily.</text>
</comment>
<dbReference type="OrthoDB" id="9806837at2"/>
<organism evidence="8 9">
    <name type="scientific">Rubrivirga marina</name>
    <dbReference type="NCBI Taxonomy" id="1196024"/>
    <lineage>
        <taxon>Bacteria</taxon>
        <taxon>Pseudomonadati</taxon>
        <taxon>Rhodothermota</taxon>
        <taxon>Rhodothermia</taxon>
        <taxon>Rhodothermales</taxon>
        <taxon>Rubricoccaceae</taxon>
        <taxon>Rubrivirga</taxon>
    </lineage>
</organism>
<feature type="site" description="Transition state stabilizer" evidence="7">
    <location>
        <position position="29"/>
    </location>
</feature>
<evidence type="ECO:0000256" key="7">
    <source>
        <dbReference type="HAMAP-Rule" id="MF_00108"/>
    </source>
</evidence>
<dbReference type="HAMAP" id="MF_00108">
    <property type="entry name" value="IspD"/>
    <property type="match status" value="1"/>
</dbReference>
<dbReference type="PROSITE" id="PS01295">
    <property type="entry name" value="ISPD"/>
    <property type="match status" value="1"/>
</dbReference>
<feature type="site" description="Transition state stabilizer" evidence="7">
    <location>
        <position position="20"/>
    </location>
</feature>
<evidence type="ECO:0000256" key="6">
    <source>
        <dbReference type="ARBA" id="ARBA00023229"/>
    </source>
</evidence>
<keyword evidence="5 7" id="KW-0548">Nucleotidyltransferase</keyword>
<evidence type="ECO:0000256" key="5">
    <source>
        <dbReference type="ARBA" id="ARBA00022695"/>
    </source>
</evidence>
<dbReference type="AlphaFoldDB" id="A0A271J208"/>
<dbReference type="EC" id="2.7.7.60" evidence="7"/>
<name>A0A271J208_9BACT</name>